<feature type="compositionally biased region" description="Low complexity" evidence="2">
    <location>
        <begin position="147"/>
        <end position="159"/>
    </location>
</feature>
<name>A0AAU7LSV7_9BURK</name>
<feature type="coiled-coil region" evidence="1">
    <location>
        <begin position="18"/>
        <end position="79"/>
    </location>
</feature>
<reference evidence="3" key="1">
    <citation type="submission" date="2024-05" db="EMBL/GenBank/DDBJ databases">
        <authorList>
            <person name="Bunk B."/>
            <person name="Swiderski J."/>
            <person name="Sproer C."/>
            <person name="Thiel V."/>
        </authorList>
    </citation>
    <scope>NUCLEOTIDE SEQUENCE</scope>
    <source>
        <strain evidence="3">DSM 17735</strain>
    </source>
</reference>
<gene>
    <name evidence="3" type="ORF">ABLV49_02630</name>
</gene>
<keyword evidence="1" id="KW-0175">Coiled coil</keyword>
<proteinExistence type="predicted"/>
<evidence type="ECO:0000313" key="3">
    <source>
        <dbReference type="EMBL" id="XBP70727.1"/>
    </source>
</evidence>
<sequence length="517" mass="56258">MLLALSSGAVQAQPNNEIKALKSVVNELQKQLQELKKSNSGASTSSLEQARLQELAKQVSELRAQLAKQQAAAQATQAAASSAEGESQESIDARTAATKADIQGMRTDLENYKYDQSRLLERNVPSVTRNTKIGGSVTVRYDIQNPAAQPSASSSGNGPTDPRNRGFNASAVGLNFAGNLYRDYAEGRNLTYRLALTSQNTASSSSTGVNLTDAYLRYSFQPASGNPEDSLGTITLGQQTVPFGLDAQALDPEVKAVIDNAGFVAGLGLNTRQTGLVVSGDYDPYVDFTNNYRAPLLTYSLGVFNGNGANKADNNNYLDTIGRLVYTLPVDYSSWLRQLQIGGSYYRGYTSLGPASTTATTVATRKGHYDRYGVDVNWTHLPYSVAYERAYGKQELLTASPASPDSYQRSMGQYINFGYTWGEQFLASSKQQGKFDDYWPKSFQTFIRFDDWNPNRSGLVVNDKVFVATLGLNVFFAETTKFQINYKHIRNQLGGAAPTADKPASVNAIQALLNATF</sequence>
<dbReference type="Gene3D" id="2.40.160.10">
    <property type="entry name" value="Porin"/>
    <property type="match status" value="1"/>
</dbReference>
<evidence type="ECO:0008006" key="4">
    <source>
        <dbReference type="Google" id="ProtNLM"/>
    </source>
</evidence>
<organism evidence="3">
    <name type="scientific">Polaromonas hydrogenivorans</name>
    <dbReference type="NCBI Taxonomy" id="335476"/>
    <lineage>
        <taxon>Bacteria</taxon>
        <taxon>Pseudomonadati</taxon>
        <taxon>Pseudomonadota</taxon>
        <taxon>Betaproteobacteria</taxon>
        <taxon>Burkholderiales</taxon>
        <taxon>Comamonadaceae</taxon>
        <taxon>Polaromonas</taxon>
    </lineage>
</organism>
<protein>
    <recommendedName>
        <fullName evidence="4">DUF3138 domain-containing protein</fullName>
    </recommendedName>
</protein>
<dbReference type="EMBL" id="CP157675">
    <property type="protein sequence ID" value="XBP70727.1"/>
    <property type="molecule type" value="Genomic_DNA"/>
</dbReference>
<feature type="region of interest" description="Disordered" evidence="2">
    <location>
        <begin position="147"/>
        <end position="166"/>
    </location>
</feature>
<dbReference type="InterPro" id="IPR023614">
    <property type="entry name" value="Porin_dom_sf"/>
</dbReference>
<dbReference type="RefSeq" id="WP_349280064.1">
    <property type="nucleotide sequence ID" value="NZ_CBCSCU010000039.1"/>
</dbReference>
<dbReference type="AlphaFoldDB" id="A0AAU7LSV7"/>
<dbReference type="SUPFAM" id="SSF56935">
    <property type="entry name" value="Porins"/>
    <property type="match status" value="1"/>
</dbReference>
<accession>A0AAU7LSV7</accession>
<evidence type="ECO:0000256" key="1">
    <source>
        <dbReference type="SAM" id="Coils"/>
    </source>
</evidence>
<evidence type="ECO:0000256" key="2">
    <source>
        <dbReference type="SAM" id="MobiDB-lite"/>
    </source>
</evidence>